<evidence type="ECO:0000313" key="1">
    <source>
        <dbReference type="EMBL" id="ROH89723.1"/>
    </source>
</evidence>
<gene>
    <name evidence="1" type="ORF">ED208_10650</name>
</gene>
<dbReference type="InterPro" id="IPR029060">
    <property type="entry name" value="PIN-like_dom_sf"/>
</dbReference>
<evidence type="ECO:0000313" key="2">
    <source>
        <dbReference type="Proteomes" id="UP000282106"/>
    </source>
</evidence>
<organism evidence="1 2">
    <name type="scientific">Stagnimonas aquatica</name>
    <dbReference type="NCBI Taxonomy" id="2689987"/>
    <lineage>
        <taxon>Bacteria</taxon>
        <taxon>Pseudomonadati</taxon>
        <taxon>Pseudomonadota</taxon>
        <taxon>Gammaproteobacteria</taxon>
        <taxon>Nevskiales</taxon>
        <taxon>Nevskiaceae</taxon>
        <taxon>Stagnimonas</taxon>
    </lineage>
</organism>
<dbReference type="EMBL" id="RJVO01000004">
    <property type="protein sequence ID" value="ROH89723.1"/>
    <property type="molecule type" value="Genomic_DNA"/>
</dbReference>
<sequence length="133" mass="14560">MRYLLDAATVAAAVQGRLPVVLRLSRLKPGEVAVSAVSKMQVEVALRRAPRAQPRYSRLLRDFFEAVRVLDFRAEDAGQLVGLAPYLPQDAGSPSAYELLLAATALSHRLTLVTDTPQRFAFVPGLEAESWAK</sequence>
<dbReference type="AlphaFoldDB" id="A0A3N0VAA1"/>
<name>A0A3N0VAA1_9GAMM</name>
<comment type="caution">
    <text evidence="1">The sequence shown here is derived from an EMBL/GenBank/DDBJ whole genome shotgun (WGS) entry which is preliminary data.</text>
</comment>
<dbReference type="SUPFAM" id="SSF88723">
    <property type="entry name" value="PIN domain-like"/>
    <property type="match status" value="1"/>
</dbReference>
<protein>
    <submittedName>
        <fullName evidence="1">Type II toxin-antitoxin system VapC family toxin</fullName>
    </submittedName>
</protein>
<dbReference type="Gene3D" id="3.40.50.1010">
    <property type="entry name" value="5'-nuclease"/>
    <property type="match status" value="1"/>
</dbReference>
<reference evidence="1 2" key="1">
    <citation type="submission" date="2018-10" db="EMBL/GenBank/DDBJ databases">
        <authorList>
            <person name="Chen W.-M."/>
        </authorList>
    </citation>
    <scope>NUCLEOTIDE SEQUENCE [LARGE SCALE GENOMIC DNA]</scope>
    <source>
        <strain evidence="1 2">THS-13</strain>
    </source>
</reference>
<proteinExistence type="predicted"/>
<accession>A0A3N0VAA1</accession>
<dbReference type="InParanoid" id="A0A3N0VAA1"/>
<keyword evidence="2" id="KW-1185">Reference proteome</keyword>
<dbReference type="Proteomes" id="UP000282106">
    <property type="component" value="Unassembled WGS sequence"/>
</dbReference>